<dbReference type="Pfam" id="PF05368">
    <property type="entry name" value="NmrA"/>
    <property type="match status" value="1"/>
</dbReference>
<dbReference type="Gene3D" id="3.40.50.720">
    <property type="entry name" value="NAD(P)-binding Rossmann-like Domain"/>
    <property type="match status" value="1"/>
</dbReference>
<proteinExistence type="inferred from homology"/>
<protein>
    <recommendedName>
        <fullName evidence="3">NmrA-like domain-containing protein</fullName>
    </recommendedName>
</protein>
<comment type="caution">
    <text evidence="4">The sequence shown here is derived from an EMBL/GenBank/DDBJ whole genome shotgun (WGS) entry which is preliminary data.</text>
</comment>
<evidence type="ECO:0000259" key="3">
    <source>
        <dbReference type="Pfam" id="PF05368"/>
    </source>
</evidence>
<name>A0A4Q4TQY0_9PEZI</name>
<dbReference type="PANTHER" id="PTHR42748">
    <property type="entry name" value="NITROGEN METABOLITE REPRESSION PROTEIN NMRA FAMILY MEMBER"/>
    <property type="match status" value="1"/>
</dbReference>
<keyword evidence="5" id="KW-1185">Reference proteome</keyword>
<dbReference type="OrthoDB" id="300709at2759"/>
<dbReference type="STRING" id="155417.A0A4Q4TQY0"/>
<keyword evidence="2" id="KW-0521">NADP</keyword>
<evidence type="ECO:0000313" key="5">
    <source>
        <dbReference type="Proteomes" id="UP000293360"/>
    </source>
</evidence>
<organism evidence="4 5">
    <name type="scientific">Monosporascus ibericus</name>
    <dbReference type="NCBI Taxonomy" id="155417"/>
    <lineage>
        <taxon>Eukaryota</taxon>
        <taxon>Fungi</taxon>
        <taxon>Dikarya</taxon>
        <taxon>Ascomycota</taxon>
        <taxon>Pezizomycotina</taxon>
        <taxon>Sordariomycetes</taxon>
        <taxon>Xylariomycetidae</taxon>
        <taxon>Xylariales</taxon>
        <taxon>Xylariales incertae sedis</taxon>
        <taxon>Monosporascus</taxon>
    </lineage>
</organism>
<dbReference type="CDD" id="cd05251">
    <property type="entry name" value="NmrA_like_SDR_a"/>
    <property type="match status" value="1"/>
</dbReference>
<evidence type="ECO:0000313" key="4">
    <source>
        <dbReference type="EMBL" id="RYP09746.1"/>
    </source>
</evidence>
<evidence type="ECO:0000256" key="1">
    <source>
        <dbReference type="ARBA" id="ARBA00006328"/>
    </source>
</evidence>
<sequence>MLDNTILVTGATGTQGGATVQALLQLGYRVRVLVRSSSSPASQKLSKLGAEMALGDFDDISSLETAVQGVNAIFLNVSPSLEDPEAETRHANNVITAAAQAGGSVQTLVYNSTVLTGQHHSFPSWETWNDFARQYWLSKAANEDRVRASGISNWTILRPCTFMTNYLQPLAPFFFPELLSQGVFRTALGPETPTMLIDPDDIGRFAAAALTQPARFHGQEIDLGAEALTPPEIAMELTRASGRNVKAEYIPQHKVKELIPQSHIISAQTFFNERSAQIDALALEKRWGLTLTKFAEFLDSHQNDVKKSFTVQ</sequence>
<accession>A0A4Q4TQY0</accession>
<dbReference type="EMBL" id="QJNU01000030">
    <property type="protein sequence ID" value="RYP09746.1"/>
    <property type="molecule type" value="Genomic_DNA"/>
</dbReference>
<dbReference type="InterPro" id="IPR036291">
    <property type="entry name" value="NAD(P)-bd_dom_sf"/>
</dbReference>
<reference evidence="4 5" key="1">
    <citation type="submission" date="2018-06" db="EMBL/GenBank/DDBJ databases">
        <title>Complete Genomes of Monosporascus.</title>
        <authorList>
            <person name="Robinson A.J."/>
            <person name="Natvig D.O."/>
        </authorList>
    </citation>
    <scope>NUCLEOTIDE SEQUENCE [LARGE SCALE GENOMIC DNA]</scope>
    <source>
        <strain evidence="4 5">CBS 110550</strain>
    </source>
</reference>
<dbReference type="InterPro" id="IPR008030">
    <property type="entry name" value="NmrA-like"/>
</dbReference>
<dbReference type="SUPFAM" id="SSF51735">
    <property type="entry name" value="NAD(P)-binding Rossmann-fold domains"/>
    <property type="match status" value="1"/>
</dbReference>
<comment type="similarity">
    <text evidence="1">Belongs to the NmrA-type oxidoreductase family.</text>
</comment>
<dbReference type="InterPro" id="IPR051164">
    <property type="entry name" value="NmrA-like_oxidored"/>
</dbReference>
<gene>
    <name evidence="4" type="ORF">DL764_001081</name>
</gene>
<dbReference type="Proteomes" id="UP000293360">
    <property type="component" value="Unassembled WGS sequence"/>
</dbReference>
<feature type="domain" description="NmrA-like" evidence="3">
    <location>
        <begin position="4"/>
        <end position="294"/>
    </location>
</feature>
<dbReference type="PANTHER" id="PTHR42748:SF7">
    <property type="entry name" value="NMRA LIKE REDOX SENSOR 1-RELATED"/>
    <property type="match status" value="1"/>
</dbReference>
<evidence type="ECO:0000256" key="2">
    <source>
        <dbReference type="ARBA" id="ARBA00022857"/>
    </source>
</evidence>
<dbReference type="AlphaFoldDB" id="A0A4Q4TQY0"/>